<dbReference type="OMA" id="FSIMADQ"/>
<dbReference type="GO" id="GO:0005840">
    <property type="term" value="C:ribosome"/>
    <property type="evidence" value="ECO:0007669"/>
    <property type="project" value="UniProtKB-KW"/>
</dbReference>
<evidence type="ECO:0000256" key="2">
    <source>
        <dbReference type="ARBA" id="ARBA00022980"/>
    </source>
</evidence>
<evidence type="ECO:0000256" key="7">
    <source>
        <dbReference type="SAM" id="MobiDB-lite"/>
    </source>
</evidence>
<name>A0A8C4LXY4_EQUAS</name>
<accession>A0A8C4LXY4</accession>
<keyword evidence="9" id="KW-1185">Reference proteome</keyword>
<reference evidence="8" key="2">
    <citation type="submission" date="2025-08" db="UniProtKB">
        <authorList>
            <consortium name="Ensembl"/>
        </authorList>
    </citation>
    <scope>IDENTIFICATION</scope>
</reference>
<dbReference type="SUPFAM" id="SSF55282">
    <property type="entry name" value="RL5-like"/>
    <property type="match status" value="1"/>
</dbReference>
<sequence>MVQDQGERRTPCGNSASASSASTSVWASGDRLTWAAKVLEQLTGQTLVFSKARYTSRSFGIRKNEKIGIHCAGHGTRCEYKLRRNNFSDTRNLGLEIQEHINPGIKHDPSTGICELDFYVVLGRPGFSIADKKCRTVGCSGPMFRDALLCLVNPFFTRDFSSADVW</sequence>
<evidence type="ECO:0000256" key="3">
    <source>
        <dbReference type="ARBA" id="ARBA00023274"/>
    </source>
</evidence>
<evidence type="ECO:0000313" key="8">
    <source>
        <dbReference type="Ensembl" id="ENSEASP00005018260.1"/>
    </source>
</evidence>
<dbReference type="PROSITE" id="PS00358">
    <property type="entry name" value="RIBOSOMAL_L5"/>
    <property type="match status" value="1"/>
</dbReference>
<evidence type="ECO:0000313" key="9">
    <source>
        <dbReference type="Proteomes" id="UP000694387"/>
    </source>
</evidence>
<dbReference type="Proteomes" id="UP000694387">
    <property type="component" value="Chromosome 18"/>
</dbReference>
<evidence type="ECO:0000256" key="5">
    <source>
        <dbReference type="ARBA" id="ARBA00035322"/>
    </source>
</evidence>
<comment type="similarity">
    <text evidence="1">Belongs to the universal ribosomal protein uL5 family.</text>
</comment>
<dbReference type="GO" id="GO:0006412">
    <property type="term" value="P:translation"/>
    <property type="evidence" value="ECO:0007669"/>
    <property type="project" value="InterPro"/>
</dbReference>
<dbReference type="GO" id="GO:1990904">
    <property type="term" value="C:ribonucleoprotein complex"/>
    <property type="evidence" value="ECO:0007669"/>
    <property type="project" value="UniProtKB-KW"/>
</dbReference>
<protein>
    <recommendedName>
        <fullName evidence="4">Large ribosomal subunit protein uL5</fullName>
    </recommendedName>
    <alternativeName>
        <fullName evidence="5">60S ribosomal protein L11</fullName>
    </alternativeName>
</protein>
<dbReference type="InterPro" id="IPR022803">
    <property type="entry name" value="Ribosomal_uL5_dom_sf"/>
</dbReference>
<dbReference type="InterPro" id="IPR020929">
    <property type="entry name" value="Ribosomal_uL5_CS"/>
</dbReference>
<feature type="compositionally biased region" description="Basic and acidic residues" evidence="7">
    <location>
        <begin position="1"/>
        <end position="10"/>
    </location>
</feature>
<comment type="subunit">
    <text evidence="6">Component of the large ribosomal subunit (LSU). Part of the 5S RNP complex, which is a LSU subcomplex composed of the 5S RNA, RPL5 and RPL11. Component of a hexameric 5S RNP precursor complex, composed of 5S RNA, RRS1, RPF2/BXDC1, RPL5, RPL11 and HEATR3; this complex acts as a precursor for ribosome assembly. Interacts with PML. Interacts with MDM2 (via its RanBP2-type zinc finger domain); negatively regulates MDM2-mediated TP53 ubiquitination and degradation. Interacts with NOP53; retains RPL11 into the nucleolus.</text>
</comment>
<dbReference type="InterPro" id="IPR002132">
    <property type="entry name" value="Ribosomal_uL5"/>
</dbReference>
<evidence type="ECO:0000256" key="1">
    <source>
        <dbReference type="ARBA" id="ARBA00008553"/>
    </source>
</evidence>
<keyword evidence="3" id="KW-0687">Ribonucleoprotein</keyword>
<evidence type="ECO:0000256" key="4">
    <source>
        <dbReference type="ARBA" id="ARBA00035245"/>
    </source>
</evidence>
<reference evidence="8" key="3">
    <citation type="submission" date="2025-09" db="UniProtKB">
        <authorList>
            <consortium name="Ensembl"/>
        </authorList>
    </citation>
    <scope>IDENTIFICATION</scope>
</reference>
<proteinExistence type="inferred from homology"/>
<evidence type="ECO:0000256" key="6">
    <source>
        <dbReference type="ARBA" id="ARBA00049997"/>
    </source>
</evidence>
<dbReference type="AlphaFoldDB" id="A0A8C4LXY4"/>
<reference evidence="8 9" key="1">
    <citation type="journal article" date="2020" name="Nat. Commun.">
        <title>Donkey genomes provide new insights into domestication and selection for coat color.</title>
        <authorList>
            <person name="Wang"/>
            <person name="C."/>
            <person name="Li"/>
            <person name="H."/>
            <person name="Guo"/>
            <person name="Y."/>
            <person name="Huang"/>
            <person name="J."/>
            <person name="Sun"/>
            <person name="Y."/>
            <person name="Min"/>
            <person name="J."/>
            <person name="Wang"/>
            <person name="J."/>
            <person name="Fang"/>
            <person name="X."/>
            <person name="Zhao"/>
            <person name="Z."/>
            <person name="Wang"/>
            <person name="S."/>
            <person name="Zhang"/>
            <person name="Y."/>
            <person name="Liu"/>
            <person name="Q."/>
            <person name="Jiang"/>
            <person name="Q."/>
            <person name="Wang"/>
            <person name="X."/>
            <person name="Guo"/>
            <person name="Y."/>
            <person name="Yang"/>
            <person name="C."/>
            <person name="Wang"/>
            <person name="Y."/>
            <person name="Tian"/>
            <person name="F."/>
            <person name="Zhuang"/>
            <person name="G."/>
            <person name="Fan"/>
            <person name="Y."/>
            <person name="Gao"/>
            <person name="Q."/>
            <person name="Li"/>
            <person name="Y."/>
            <person name="Ju"/>
            <person name="Z."/>
            <person name="Li"/>
            <person name="J."/>
            <person name="Li"/>
            <person name="R."/>
            <person name="Hou"/>
            <person name="M."/>
            <person name="Yang"/>
            <person name="G."/>
            <person name="Liu"/>
            <person name="G."/>
            <person name="Liu"/>
            <person name="W."/>
            <person name="Guo"/>
            <person name="J."/>
            <person name="Pan"/>
            <person name="S."/>
            <person name="Fan"/>
            <person name="G."/>
            <person name="Zhang"/>
            <person name="W."/>
            <person name="Zhang"/>
            <person name="R."/>
            <person name="Yu"/>
            <person name="J."/>
            <person name="Zhang"/>
            <person name="X."/>
            <person name="Yin"/>
            <person name="Q."/>
            <person name="Ji"/>
            <person name="C."/>
            <person name="Jin"/>
            <person name="Y."/>
            <person name="Yue"/>
            <person name="G."/>
            <person name="Liu"/>
            <person name="M."/>
            <person name="Xu"/>
            <person name="J."/>
            <person name="Liu"/>
            <person name="S."/>
            <person name="Jordana"/>
            <person name="J."/>
            <person name="Noce"/>
            <person name="A."/>
            <person name="Amills"/>
            <person name="M."/>
            <person name="Wu"/>
            <person name="D.D."/>
            <person name="Li"/>
            <person name="S."/>
            <person name="Zhou"/>
            <person name="X. and Zhong"/>
            <person name="J."/>
        </authorList>
    </citation>
    <scope>NUCLEOTIDE SEQUENCE [LARGE SCALE GENOMIC DNA]</scope>
</reference>
<dbReference type="GO" id="GO:0003735">
    <property type="term" value="F:structural constituent of ribosome"/>
    <property type="evidence" value="ECO:0007669"/>
    <property type="project" value="InterPro"/>
</dbReference>
<dbReference type="PANTHER" id="PTHR11994">
    <property type="entry name" value="60S RIBOSOMAL PROTEIN L11-RELATED"/>
    <property type="match status" value="1"/>
</dbReference>
<keyword evidence="2" id="KW-0689">Ribosomal protein</keyword>
<feature type="region of interest" description="Disordered" evidence="7">
    <location>
        <begin position="1"/>
        <end position="20"/>
    </location>
</feature>
<dbReference type="Gene3D" id="3.30.1440.10">
    <property type="match status" value="1"/>
</dbReference>
<organism evidence="8 9">
    <name type="scientific">Equus asinus</name>
    <name type="common">Donkey</name>
    <name type="synonym">Equus africanus asinus</name>
    <dbReference type="NCBI Taxonomy" id="9793"/>
    <lineage>
        <taxon>Eukaryota</taxon>
        <taxon>Metazoa</taxon>
        <taxon>Chordata</taxon>
        <taxon>Craniata</taxon>
        <taxon>Vertebrata</taxon>
        <taxon>Euteleostomi</taxon>
        <taxon>Mammalia</taxon>
        <taxon>Eutheria</taxon>
        <taxon>Laurasiatheria</taxon>
        <taxon>Perissodactyla</taxon>
        <taxon>Equidae</taxon>
        <taxon>Equus</taxon>
    </lineage>
</organism>
<dbReference type="GeneTree" id="ENSGT00910000144211"/>
<dbReference type="Ensembl" id="ENSEAST00005019821.2">
    <property type="protein sequence ID" value="ENSEASP00005018260.1"/>
    <property type="gene ID" value="ENSEASG00005012593.2"/>
</dbReference>